<reference evidence="1 2" key="1">
    <citation type="journal article" date="2017" name="Genome Biol.">
        <title>New reference genome sequences of hot pepper reveal the massive evolution of plant disease-resistance genes by retroduplication.</title>
        <authorList>
            <person name="Kim S."/>
            <person name="Park J."/>
            <person name="Yeom S.I."/>
            <person name="Kim Y.M."/>
            <person name="Seo E."/>
            <person name="Kim K.T."/>
            <person name="Kim M.S."/>
            <person name="Lee J.M."/>
            <person name="Cheong K."/>
            <person name="Shin H.S."/>
            <person name="Kim S.B."/>
            <person name="Han K."/>
            <person name="Lee J."/>
            <person name="Park M."/>
            <person name="Lee H.A."/>
            <person name="Lee H.Y."/>
            <person name="Lee Y."/>
            <person name="Oh S."/>
            <person name="Lee J.H."/>
            <person name="Choi E."/>
            <person name="Choi E."/>
            <person name="Lee S.E."/>
            <person name="Jeon J."/>
            <person name="Kim H."/>
            <person name="Choi G."/>
            <person name="Song H."/>
            <person name="Lee J."/>
            <person name="Lee S.C."/>
            <person name="Kwon J.K."/>
            <person name="Lee H.Y."/>
            <person name="Koo N."/>
            <person name="Hong Y."/>
            <person name="Kim R.W."/>
            <person name="Kang W.H."/>
            <person name="Huh J.H."/>
            <person name="Kang B.C."/>
            <person name="Yang T.J."/>
            <person name="Lee Y.H."/>
            <person name="Bennetzen J.L."/>
            <person name="Choi D."/>
        </authorList>
    </citation>
    <scope>NUCLEOTIDE SEQUENCE [LARGE SCALE GENOMIC DNA]</scope>
    <source>
        <strain evidence="2">cv. PBC81</strain>
    </source>
</reference>
<dbReference type="EMBL" id="MLFT02000163">
    <property type="protein sequence ID" value="PHT28968.1"/>
    <property type="molecule type" value="Genomic_DNA"/>
</dbReference>
<protein>
    <submittedName>
        <fullName evidence="1">Uncharacterized protein</fullName>
    </submittedName>
</protein>
<dbReference type="OrthoDB" id="1938127at2759"/>
<reference evidence="2" key="2">
    <citation type="journal article" date="2017" name="J. Anim. Genet.">
        <title>Multiple reference genome sequences of hot pepper reveal the massive evolution of plant disease resistance genes by retroduplication.</title>
        <authorList>
            <person name="Kim S."/>
            <person name="Park J."/>
            <person name="Yeom S.-I."/>
            <person name="Kim Y.-M."/>
            <person name="Seo E."/>
            <person name="Kim K.-T."/>
            <person name="Kim M.-S."/>
            <person name="Lee J.M."/>
            <person name="Cheong K."/>
            <person name="Shin H.-S."/>
            <person name="Kim S.-B."/>
            <person name="Han K."/>
            <person name="Lee J."/>
            <person name="Park M."/>
            <person name="Lee H.-A."/>
            <person name="Lee H.-Y."/>
            <person name="Lee Y."/>
            <person name="Oh S."/>
            <person name="Lee J.H."/>
            <person name="Choi E."/>
            <person name="Choi E."/>
            <person name="Lee S.E."/>
            <person name="Jeon J."/>
            <person name="Kim H."/>
            <person name="Choi G."/>
            <person name="Song H."/>
            <person name="Lee J."/>
            <person name="Lee S.-C."/>
            <person name="Kwon J.-K."/>
            <person name="Lee H.-Y."/>
            <person name="Koo N."/>
            <person name="Hong Y."/>
            <person name="Kim R.W."/>
            <person name="Kang W.-H."/>
            <person name="Huh J.H."/>
            <person name="Kang B.-C."/>
            <person name="Yang T.-J."/>
            <person name="Lee Y.-H."/>
            <person name="Bennetzen J.L."/>
            <person name="Choi D."/>
        </authorList>
    </citation>
    <scope>NUCLEOTIDE SEQUENCE [LARGE SCALE GENOMIC DNA]</scope>
    <source>
        <strain evidence="2">cv. PBC81</strain>
    </source>
</reference>
<organism evidence="1 2">
    <name type="scientific">Capsicum baccatum</name>
    <name type="common">Peruvian pepper</name>
    <dbReference type="NCBI Taxonomy" id="33114"/>
    <lineage>
        <taxon>Eukaryota</taxon>
        <taxon>Viridiplantae</taxon>
        <taxon>Streptophyta</taxon>
        <taxon>Embryophyta</taxon>
        <taxon>Tracheophyta</taxon>
        <taxon>Spermatophyta</taxon>
        <taxon>Magnoliopsida</taxon>
        <taxon>eudicotyledons</taxon>
        <taxon>Gunneridae</taxon>
        <taxon>Pentapetalae</taxon>
        <taxon>asterids</taxon>
        <taxon>lamiids</taxon>
        <taxon>Solanales</taxon>
        <taxon>Solanaceae</taxon>
        <taxon>Solanoideae</taxon>
        <taxon>Capsiceae</taxon>
        <taxon>Capsicum</taxon>
    </lineage>
</organism>
<sequence>MQSEPARLRRNNKKVDSNTPIRPLALVLKKDETINQLNNDLQECMKELGVVRAILPKVFQERDFMWEEVKSYKEMNMLLNYEINILKRKVDTLDEDFLMKGGQITILKDSIGKTFDLLASPDSLLE</sequence>
<dbReference type="PANTHER" id="PTHR47491:SF5">
    <property type="entry name" value="CAP-GLY DOMAIN LINKER"/>
    <property type="match status" value="1"/>
</dbReference>
<name>A0A2G2V7T2_CAPBA</name>
<dbReference type="STRING" id="33114.A0A2G2V7T2"/>
<gene>
    <name evidence="1" type="ORF">CQW23_31419</name>
</gene>
<dbReference type="Proteomes" id="UP000224567">
    <property type="component" value="Unassembled WGS sequence"/>
</dbReference>
<dbReference type="PANTHER" id="PTHR47491">
    <property type="entry name" value="CAP-GLY DOMAIN LINKER"/>
    <property type="match status" value="1"/>
</dbReference>
<proteinExistence type="predicted"/>
<evidence type="ECO:0000313" key="2">
    <source>
        <dbReference type="Proteomes" id="UP000224567"/>
    </source>
</evidence>
<evidence type="ECO:0000313" key="1">
    <source>
        <dbReference type="EMBL" id="PHT28968.1"/>
    </source>
</evidence>
<comment type="caution">
    <text evidence="1">The sequence shown here is derived from an EMBL/GenBank/DDBJ whole genome shotgun (WGS) entry which is preliminary data.</text>
</comment>
<dbReference type="AlphaFoldDB" id="A0A2G2V7T2"/>
<accession>A0A2G2V7T2</accession>
<keyword evidence="2" id="KW-1185">Reference proteome</keyword>